<dbReference type="GO" id="GO:0003676">
    <property type="term" value="F:nucleic acid binding"/>
    <property type="evidence" value="ECO:0007669"/>
    <property type="project" value="InterPro"/>
</dbReference>
<dbReference type="PANTHER" id="PTHR34039">
    <property type="entry name" value="UPF0102 PROTEIN YRAN"/>
    <property type="match status" value="1"/>
</dbReference>
<evidence type="ECO:0000313" key="4">
    <source>
        <dbReference type="Proteomes" id="UP000189956"/>
    </source>
</evidence>
<keyword evidence="3" id="KW-0378">Hydrolase</keyword>
<dbReference type="GO" id="GO:0004519">
    <property type="term" value="F:endonuclease activity"/>
    <property type="evidence" value="ECO:0007669"/>
    <property type="project" value="UniProtKB-KW"/>
</dbReference>
<dbReference type="Gene3D" id="3.40.1350.10">
    <property type="match status" value="1"/>
</dbReference>
<dbReference type="SUPFAM" id="SSF52980">
    <property type="entry name" value="Restriction endonuclease-like"/>
    <property type="match status" value="1"/>
</dbReference>
<reference evidence="3 4" key="1">
    <citation type="submission" date="2017-02" db="EMBL/GenBank/DDBJ databases">
        <authorList>
            <person name="Peterson S.W."/>
        </authorList>
    </citation>
    <scope>NUCLEOTIDE SEQUENCE [LARGE SCALE GENOMIC DNA]</scope>
    <source>
        <strain evidence="3 4">ATCC 700135</strain>
    </source>
</reference>
<proteinExistence type="inferred from homology"/>
<dbReference type="HAMAP" id="MF_00048">
    <property type="entry name" value="UPF0102"/>
    <property type="match status" value="1"/>
</dbReference>
<dbReference type="AlphaFoldDB" id="A0A1T4L283"/>
<sequence>MTVMEMKGSRLGKAVEALVCDHLRDKGFVILDQNLKIGNYEIDIIAMWERVLVFVEVKARSGAMDMEEMAELITPAKERRLIIAADAYASSSRGDFDSCRFDYVFVDMTGMKYEIMHYEEAFVPTVY</sequence>
<dbReference type="EMBL" id="FUWL01000006">
    <property type="protein sequence ID" value="SJZ48647.1"/>
    <property type="molecule type" value="Genomic_DNA"/>
</dbReference>
<name>A0A1T4L283_PORCN</name>
<dbReference type="Pfam" id="PF02021">
    <property type="entry name" value="UPF0102"/>
    <property type="match status" value="1"/>
</dbReference>
<protein>
    <recommendedName>
        <fullName evidence="2">UPF0102 protein SAMN02745205_00983</fullName>
    </recommendedName>
</protein>
<dbReference type="Proteomes" id="UP000189956">
    <property type="component" value="Unassembled WGS sequence"/>
</dbReference>
<gene>
    <name evidence="3" type="ORF">SAMN02745205_00983</name>
</gene>
<evidence type="ECO:0000256" key="2">
    <source>
        <dbReference type="HAMAP-Rule" id="MF_00048"/>
    </source>
</evidence>
<keyword evidence="3" id="KW-0540">Nuclease</keyword>
<dbReference type="InterPro" id="IPR003509">
    <property type="entry name" value="UPF0102_YraN-like"/>
</dbReference>
<comment type="similarity">
    <text evidence="1 2">Belongs to the UPF0102 family.</text>
</comment>
<dbReference type="InterPro" id="IPR011335">
    <property type="entry name" value="Restrct_endonuc-II-like"/>
</dbReference>
<dbReference type="InterPro" id="IPR011856">
    <property type="entry name" value="tRNA_endonuc-like_dom_sf"/>
</dbReference>
<keyword evidence="3" id="KW-0255">Endonuclease</keyword>
<dbReference type="PANTHER" id="PTHR34039:SF1">
    <property type="entry name" value="UPF0102 PROTEIN YRAN"/>
    <property type="match status" value="1"/>
</dbReference>
<evidence type="ECO:0000313" key="3">
    <source>
        <dbReference type="EMBL" id="SJZ48647.1"/>
    </source>
</evidence>
<organism evidence="3 4">
    <name type="scientific">Porphyromonas cangingivalis</name>
    <dbReference type="NCBI Taxonomy" id="36874"/>
    <lineage>
        <taxon>Bacteria</taxon>
        <taxon>Pseudomonadati</taxon>
        <taxon>Bacteroidota</taxon>
        <taxon>Bacteroidia</taxon>
        <taxon>Bacteroidales</taxon>
        <taxon>Porphyromonadaceae</taxon>
        <taxon>Porphyromonas</taxon>
    </lineage>
</organism>
<evidence type="ECO:0000256" key="1">
    <source>
        <dbReference type="ARBA" id="ARBA00006738"/>
    </source>
</evidence>
<accession>A0A1T4L283</accession>